<dbReference type="GO" id="GO:0004497">
    <property type="term" value="F:monooxygenase activity"/>
    <property type="evidence" value="ECO:0007669"/>
    <property type="project" value="InterPro"/>
</dbReference>
<dbReference type="GO" id="GO:0004523">
    <property type="term" value="F:RNA-DNA hybrid ribonuclease activity"/>
    <property type="evidence" value="ECO:0007669"/>
    <property type="project" value="InterPro"/>
</dbReference>
<organism evidence="5 6">
    <name type="scientific">Taxus chinensis</name>
    <name type="common">Chinese yew</name>
    <name type="synonym">Taxus wallichiana var. chinensis</name>
    <dbReference type="NCBI Taxonomy" id="29808"/>
    <lineage>
        <taxon>Eukaryota</taxon>
        <taxon>Viridiplantae</taxon>
        <taxon>Streptophyta</taxon>
        <taxon>Embryophyta</taxon>
        <taxon>Tracheophyta</taxon>
        <taxon>Spermatophyta</taxon>
        <taxon>Pinopsida</taxon>
        <taxon>Pinidae</taxon>
        <taxon>Conifers II</taxon>
        <taxon>Cupressales</taxon>
        <taxon>Taxaceae</taxon>
        <taxon>Taxus</taxon>
    </lineage>
</organism>
<evidence type="ECO:0000256" key="2">
    <source>
        <dbReference type="ARBA" id="ARBA00023059"/>
    </source>
</evidence>
<dbReference type="GO" id="GO:0020037">
    <property type="term" value="F:heme binding"/>
    <property type="evidence" value="ECO:0007669"/>
    <property type="project" value="InterPro"/>
</dbReference>
<comment type="pathway">
    <text evidence="1">Alkaloid biosynthesis; taxol biosynthesis.</text>
</comment>
<dbReference type="GO" id="GO:0003676">
    <property type="term" value="F:nucleic acid binding"/>
    <property type="evidence" value="ECO:0007669"/>
    <property type="project" value="InterPro"/>
</dbReference>
<protein>
    <recommendedName>
        <fullName evidence="4">RNase H type-1 domain-containing protein</fullName>
    </recommendedName>
</protein>
<feature type="signal peptide" evidence="3">
    <location>
        <begin position="1"/>
        <end position="31"/>
    </location>
</feature>
<evidence type="ECO:0000256" key="3">
    <source>
        <dbReference type="SAM" id="SignalP"/>
    </source>
</evidence>
<dbReference type="InterPro" id="IPR001128">
    <property type="entry name" value="Cyt_P450"/>
</dbReference>
<dbReference type="AlphaFoldDB" id="A0AA38GH09"/>
<evidence type="ECO:0000313" key="6">
    <source>
        <dbReference type="Proteomes" id="UP000824469"/>
    </source>
</evidence>
<comment type="caution">
    <text evidence="5">The sequence shown here is derived from an EMBL/GenBank/DDBJ whole genome shotgun (WGS) entry which is preliminary data.</text>
</comment>
<dbReference type="InterPro" id="IPR002401">
    <property type="entry name" value="Cyt_P450_E_grp-I"/>
</dbReference>
<dbReference type="InterPro" id="IPR012337">
    <property type="entry name" value="RNaseH-like_sf"/>
</dbReference>
<dbReference type="Proteomes" id="UP000824469">
    <property type="component" value="Unassembled WGS sequence"/>
</dbReference>
<proteinExistence type="predicted"/>
<dbReference type="Gene3D" id="1.10.630.10">
    <property type="entry name" value="Cytochrome P450"/>
    <property type="match status" value="1"/>
</dbReference>
<feature type="domain" description="RNase H type-1" evidence="4">
    <location>
        <begin position="248"/>
        <end position="330"/>
    </location>
</feature>
<evidence type="ECO:0000256" key="1">
    <source>
        <dbReference type="ARBA" id="ARBA00005122"/>
    </source>
</evidence>
<dbReference type="InterPro" id="IPR036396">
    <property type="entry name" value="Cyt_P450_sf"/>
</dbReference>
<feature type="chain" id="PRO_5041327711" description="RNase H type-1 domain-containing protein" evidence="3">
    <location>
        <begin position="32"/>
        <end position="361"/>
    </location>
</feature>
<dbReference type="InterPro" id="IPR002156">
    <property type="entry name" value="RNaseH_domain"/>
</dbReference>
<dbReference type="SUPFAM" id="SSF48264">
    <property type="entry name" value="Cytochrome P450"/>
    <property type="match status" value="1"/>
</dbReference>
<dbReference type="PANTHER" id="PTHR24299">
    <property type="entry name" value="CYTOCHROME P450 FAMILY 1"/>
    <property type="match status" value="1"/>
</dbReference>
<dbReference type="Pfam" id="PF13456">
    <property type="entry name" value="RVT_3"/>
    <property type="match status" value="1"/>
</dbReference>
<dbReference type="PANTHER" id="PTHR24299:SF21">
    <property type="entry name" value="OS09G0441600 PROTEIN"/>
    <property type="match status" value="1"/>
</dbReference>
<dbReference type="SUPFAM" id="SSF53098">
    <property type="entry name" value="Ribonuclease H-like"/>
    <property type="match status" value="1"/>
</dbReference>
<reference evidence="5 6" key="1">
    <citation type="journal article" date="2021" name="Nat. Plants">
        <title>The Taxus genome provides insights into paclitaxel biosynthesis.</title>
        <authorList>
            <person name="Xiong X."/>
            <person name="Gou J."/>
            <person name="Liao Q."/>
            <person name="Li Y."/>
            <person name="Zhou Q."/>
            <person name="Bi G."/>
            <person name="Li C."/>
            <person name="Du R."/>
            <person name="Wang X."/>
            <person name="Sun T."/>
            <person name="Guo L."/>
            <person name="Liang H."/>
            <person name="Lu P."/>
            <person name="Wu Y."/>
            <person name="Zhang Z."/>
            <person name="Ro D.K."/>
            <person name="Shang Y."/>
            <person name="Huang S."/>
            <person name="Yan J."/>
        </authorList>
    </citation>
    <scope>NUCLEOTIDE SEQUENCE [LARGE SCALE GENOMIC DNA]</scope>
    <source>
        <strain evidence="5">Ta-2019</strain>
    </source>
</reference>
<dbReference type="InterPro" id="IPR036397">
    <property type="entry name" value="RNaseH_sf"/>
</dbReference>
<dbReference type="Pfam" id="PF00067">
    <property type="entry name" value="p450"/>
    <property type="match status" value="1"/>
</dbReference>
<dbReference type="GO" id="GO:0016705">
    <property type="term" value="F:oxidoreductase activity, acting on paired donors, with incorporation or reduction of molecular oxygen"/>
    <property type="evidence" value="ECO:0007669"/>
    <property type="project" value="InterPro"/>
</dbReference>
<evidence type="ECO:0000313" key="5">
    <source>
        <dbReference type="EMBL" id="KAH9321872.1"/>
    </source>
</evidence>
<accession>A0AA38GH09</accession>
<dbReference type="EMBL" id="JAHRHJ020000003">
    <property type="protein sequence ID" value="KAH9321872.1"/>
    <property type="molecule type" value="Genomic_DNA"/>
</dbReference>
<keyword evidence="6" id="KW-1185">Reference proteome</keyword>
<name>A0AA38GH09_TAXCH</name>
<evidence type="ECO:0000259" key="4">
    <source>
        <dbReference type="Pfam" id="PF13456"/>
    </source>
</evidence>
<gene>
    <name evidence="5" type="ORF">KI387_016511</name>
</gene>
<keyword evidence="3" id="KW-0732">Signal</keyword>
<sequence length="361" mass="40554">MLGMEFLKASWIPLLLLILALVFRMLKQSRAASFCKLHPGPTPFPIIGNLAMISRLPHRSLCSLSHKYGPIMTLYLGSLPTIVISSPQMAKQVLKTQDHLFASRPVMGDDNHILSPHKIATAEYGPYWKLMRKMFVQEILSPKKMDSCASLRAREVCAMTHSILETVLRNGSGACMAVDVTKEVTYFTGNIVSTMTFGRKCYESVEIKITRDHIKNVIFPPPKCAQNQKLHPRENIYKLTITPLEGSCNEVEAQGLLEGVKLAVNIVCLVHAIEGDSHVIIGGVWRGFALAWNSEYYIKNILFWLGKVSVWNITHVYWKANSVVDYLANQGINRHDNAIISRGFEAWEEFATFLINDGGHI</sequence>
<dbReference type="Gene3D" id="3.30.420.10">
    <property type="entry name" value="Ribonuclease H-like superfamily/Ribonuclease H"/>
    <property type="match status" value="1"/>
</dbReference>
<keyword evidence="2" id="KW-0876">Taxol biosynthesis</keyword>
<dbReference type="PRINTS" id="PR00463">
    <property type="entry name" value="EP450I"/>
</dbReference>
<dbReference type="GO" id="GO:0042617">
    <property type="term" value="P:paclitaxel biosynthetic process"/>
    <property type="evidence" value="ECO:0007669"/>
    <property type="project" value="UniProtKB-KW"/>
</dbReference>
<dbReference type="GO" id="GO:0005506">
    <property type="term" value="F:iron ion binding"/>
    <property type="evidence" value="ECO:0007669"/>
    <property type="project" value="InterPro"/>
</dbReference>